<accession>A0ABD2IF22</accession>
<sequence length="137" mass="15213">MYVFQARILLAYQTVRNHDSGGDFERICEGHEVVLSPCESAIAMVNRMTLFCSNSFSSISSEQNGTRQIWRAFAALRHPALKRLEGGQKQSAILMLDDQPRIIAQQAPPGSGKTFILAANIAALLERPDAKFFALHH</sequence>
<gene>
    <name evidence="1" type="ORF">niasHS_013682</name>
</gene>
<dbReference type="AlphaFoldDB" id="A0ABD2IF22"/>
<organism evidence="1 2">
    <name type="scientific">Heterodera schachtii</name>
    <name type="common">Sugarbeet cyst nematode worm</name>
    <name type="synonym">Tylenchus schachtii</name>
    <dbReference type="NCBI Taxonomy" id="97005"/>
    <lineage>
        <taxon>Eukaryota</taxon>
        <taxon>Metazoa</taxon>
        <taxon>Ecdysozoa</taxon>
        <taxon>Nematoda</taxon>
        <taxon>Chromadorea</taxon>
        <taxon>Rhabditida</taxon>
        <taxon>Tylenchina</taxon>
        <taxon>Tylenchomorpha</taxon>
        <taxon>Tylenchoidea</taxon>
        <taxon>Heteroderidae</taxon>
        <taxon>Heteroderinae</taxon>
        <taxon>Heterodera</taxon>
    </lineage>
</organism>
<proteinExistence type="predicted"/>
<dbReference type="InterPro" id="IPR027417">
    <property type="entry name" value="P-loop_NTPase"/>
</dbReference>
<comment type="caution">
    <text evidence="1">The sequence shown here is derived from an EMBL/GenBank/DDBJ whole genome shotgun (WGS) entry which is preliminary data.</text>
</comment>
<dbReference type="EMBL" id="JBICCN010000339">
    <property type="protein sequence ID" value="KAL3076135.1"/>
    <property type="molecule type" value="Genomic_DNA"/>
</dbReference>
<name>A0ABD2IF22_HETSC</name>
<reference evidence="1 2" key="1">
    <citation type="submission" date="2024-10" db="EMBL/GenBank/DDBJ databases">
        <authorList>
            <person name="Kim D."/>
        </authorList>
    </citation>
    <scope>NUCLEOTIDE SEQUENCE [LARGE SCALE GENOMIC DNA]</scope>
    <source>
        <strain evidence="1">Taebaek</strain>
    </source>
</reference>
<protein>
    <submittedName>
        <fullName evidence="1">Uncharacterized protein</fullName>
    </submittedName>
</protein>
<keyword evidence="2" id="KW-1185">Reference proteome</keyword>
<evidence type="ECO:0000313" key="2">
    <source>
        <dbReference type="Proteomes" id="UP001620645"/>
    </source>
</evidence>
<dbReference type="Gene3D" id="3.40.50.300">
    <property type="entry name" value="P-loop containing nucleotide triphosphate hydrolases"/>
    <property type="match status" value="1"/>
</dbReference>
<dbReference type="SUPFAM" id="SSF52540">
    <property type="entry name" value="P-loop containing nucleoside triphosphate hydrolases"/>
    <property type="match status" value="1"/>
</dbReference>
<dbReference type="Proteomes" id="UP001620645">
    <property type="component" value="Unassembled WGS sequence"/>
</dbReference>
<evidence type="ECO:0000313" key="1">
    <source>
        <dbReference type="EMBL" id="KAL3076135.1"/>
    </source>
</evidence>